<evidence type="ECO:0000313" key="3">
    <source>
        <dbReference type="EMBL" id="MFO7190951.1"/>
    </source>
</evidence>
<dbReference type="Proteomes" id="UP000249324">
    <property type="component" value="Unassembled WGS sequence"/>
</dbReference>
<accession>A0ABD6FA43</accession>
<sequence length="219" mass="23253">MSEDKLVALGGEDPPPAHLDPAYQTGEGTVPGVAPAPPVPSPSDEGALAPDPEVVAPVTPGDVADDDVADAPQRPDPDETFGKGSGVDLVPVSRDMAALKEAAQEGKLRLDEETADALLKDLADIKEKVDKVLSEARELDVPLKLGANWVAETMSKRLHAVADGTDSAAIRVLKQFAMVIADYEAAVRAATRRYYTTEEELQTAMRDMQRKVADEGSRA</sequence>
<dbReference type="EMBL" id="QGUI02000009">
    <property type="protein sequence ID" value="MFO7190951.1"/>
    <property type="molecule type" value="Genomic_DNA"/>
</dbReference>
<feature type="region of interest" description="Disordered" evidence="2">
    <location>
        <begin position="1"/>
        <end position="87"/>
    </location>
</feature>
<comment type="caution">
    <text evidence="3">The sequence shown here is derived from an EMBL/GenBank/DDBJ whole genome shotgun (WGS) entry which is preliminary data.</text>
</comment>
<gene>
    <name evidence="3" type="ORF">DIU77_001725</name>
</gene>
<proteinExistence type="predicted"/>
<protein>
    <submittedName>
        <fullName evidence="3">Uncharacterized protein</fullName>
    </submittedName>
</protein>
<evidence type="ECO:0000313" key="4">
    <source>
        <dbReference type="Proteomes" id="UP000249324"/>
    </source>
</evidence>
<evidence type="ECO:0000256" key="2">
    <source>
        <dbReference type="SAM" id="MobiDB-lite"/>
    </source>
</evidence>
<feature type="coiled-coil region" evidence="1">
    <location>
        <begin position="96"/>
        <end position="135"/>
    </location>
</feature>
<evidence type="ECO:0000256" key="1">
    <source>
        <dbReference type="SAM" id="Coils"/>
    </source>
</evidence>
<reference evidence="3 4" key="1">
    <citation type="journal article" date="2021" name="BMC Genomics">
        <title>Genome-resolved metagenome and metatranscriptome analyses of thermophilic composting reveal key bacterial players and their metabolic interactions.</title>
        <authorList>
            <person name="Braga L.P.P."/>
            <person name="Pereira R.V."/>
            <person name="Martins L.F."/>
            <person name="Moura L.M.S."/>
            <person name="Sanchez F.B."/>
            <person name="Patane J.S.L."/>
            <person name="da Silva A.M."/>
            <person name="Setubal J.C."/>
        </authorList>
    </citation>
    <scope>NUCLEOTIDE SEQUENCE [LARGE SCALE GENOMIC DNA]</scope>
    <source>
        <strain evidence="3">ZC4RG45</strain>
    </source>
</reference>
<dbReference type="AlphaFoldDB" id="A0ABD6FA43"/>
<name>A0ABD6FA43_9PSEU</name>
<organism evidence="3 4">
    <name type="scientific">Thermocrispum agreste</name>
    <dbReference type="NCBI Taxonomy" id="37925"/>
    <lineage>
        <taxon>Bacteria</taxon>
        <taxon>Bacillati</taxon>
        <taxon>Actinomycetota</taxon>
        <taxon>Actinomycetes</taxon>
        <taxon>Pseudonocardiales</taxon>
        <taxon>Pseudonocardiaceae</taxon>
        <taxon>Thermocrispum</taxon>
    </lineage>
</organism>
<keyword evidence="1" id="KW-0175">Coiled coil</keyword>